<protein>
    <submittedName>
        <fullName evidence="7">LysR family transcriptional regulator ArgP</fullName>
    </submittedName>
</protein>
<dbReference type="NCBIfam" id="NF009888">
    <property type="entry name" value="PRK13348.1"/>
    <property type="match status" value="1"/>
</dbReference>
<gene>
    <name evidence="7" type="ORF">GCM10025783_26780</name>
</gene>
<dbReference type="Gene3D" id="3.40.190.290">
    <property type="match status" value="1"/>
</dbReference>
<evidence type="ECO:0000313" key="7">
    <source>
        <dbReference type="EMBL" id="GAA4752569.1"/>
    </source>
</evidence>
<evidence type="ECO:0000313" key="8">
    <source>
        <dbReference type="Proteomes" id="UP001500121"/>
    </source>
</evidence>
<keyword evidence="5" id="KW-0804">Transcription</keyword>
<evidence type="ECO:0000259" key="6">
    <source>
        <dbReference type="PROSITE" id="PS50931"/>
    </source>
</evidence>
<feature type="domain" description="HTH lysR-type" evidence="6">
    <location>
        <begin position="4"/>
        <end position="60"/>
    </location>
</feature>
<accession>A0ABP8ZCC5</accession>
<dbReference type="SUPFAM" id="SSF53850">
    <property type="entry name" value="Periplasmic binding protein-like II"/>
    <property type="match status" value="1"/>
</dbReference>
<keyword evidence="4" id="KW-0010">Activator</keyword>
<dbReference type="RefSeq" id="WP_345481784.1">
    <property type="nucleotide sequence ID" value="NZ_BAABLP010000006.1"/>
</dbReference>
<dbReference type="Pfam" id="PF00126">
    <property type="entry name" value="HTH_1"/>
    <property type="match status" value="1"/>
</dbReference>
<dbReference type="SUPFAM" id="SSF46785">
    <property type="entry name" value="Winged helix' DNA-binding domain"/>
    <property type="match status" value="1"/>
</dbReference>
<name>A0ABP8ZCC5_9MICO</name>
<keyword evidence="2" id="KW-0805">Transcription regulation</keyword>
<evidence type="ECO:0000256" key="1">
    <source>
        <dbReference type="ARBA" id="ARBA00009437"/>
    </source>
</evidence>
<dbReference type="Gene3D" id="1.10.10.10">
    <property type="entry name" value="Winged helix-like DNA-binding domain superfamily/Winged helix DNA-binding domain"/>
    <property type="match status" value="1"/>
</dbReference>
<keyword evidence="8" id="KW-1185">Reference proteome</keyword>
<dbReference type="InterPro" id="IPR036388">
    <property type="entry name" value="WH-like_DNA-bd_sf"/>
</dbReference>
<reference evidence="8" key="1">
    <citation type="journal article" date="2019" name="Int. J. Syst. Evol. Microbiol.">
        <title>The Global Catalogue of Microorganisms (GCM) 10K type strain sequencing project: providing services to taxonomists for standard genome sequencing and annotation.</title>
        <authorList>
            <consortium name="The Broad Institute Genomics Platform"/>
            <consortium name="The Broad Institute Genome Sequencing Center for Infectious Disease"/>
            <person name="Wu L."/>
            <person name="Ma J."/>
        </authorList>
    </citation>
    <scope>NUCLEOTIDE SEQUENCE [LARGE SCALE GENOMIC DNA]</scope>
    <source>
        <strain evidence="8">JCM 19015</strain>
    </source>
</reference>
<comment type="caution">
    <text evidence="7">The sequence shown here is derived from an EMBL/GenBank/DDBJ whole genome shotgun (WGS) entry which is preliminary data.</text>
</comment>
<dbReference type="Pfam" id="PF03466">
    <property type="entry name" value="LysR_substrate"/>
    <property type="match status" value="1"/>
</dbReference>
<proteinExistence type="inferred from homology"/>
<evidence type="ECO:0000256" key="3">
    <source>
        <dbReference type="ARBA" id="ARBA00023125"/>
    </source>
</evidence>
<dbReference type="PANTHER" id="PTHR30579:SF2">
    <property type="entry name" value="HTH-TYPE TRANSCRIPTIONAL REGULATOR ARGP"/>
    <property type="match status" value="1"/>
</dbReference>
<dbReference type="NCBIfam" id="TIGR03298">
    <property type="entry name" value="argP"/>
    <property type="match status" value="1"/>
</dbReference>
<organism evidence="7 8">
    <name type="scientific">Amnibacterium soli</name>
    <dbReference type="NCBI Taxonomy" id="1282736"/>
    <lineage>
        <taxon>Bacteria</taxon>
        <taxon>Bacillati</taxon>
        <taxon>Actinomycetota</taxon>
        <taxon>Actinomycetes</taxon>
        <taxon>Micrococcales</taxon>
        <taxon>Microbacteriaceae</taxon>
        <taxon>Amnibacterium</taxon>
    </lineage>
</organism>
<evidence type="ECO:0000256" key="5">
    <source>
        <dbReference type="ARBA" id="ARBA00023163"/>
    </source>
</evidence>
<dbReference type="InterPro" id="IPR017685">
    <property type="entry name" value="ArgP"/>
</dbReference>
<dbReference type="InterPro" id="IPR050176">
    <property type="entry name" value="LTTR"/>
</dbReference>
<keyword evidence="3" id="KW-0238">DNA-binding</keyword>
<dbReference type="NCBIfam" id="NF002964">
    <property type="entry name" value="PRK03635.1"/>
    <property type="match status" value="1"/>
</dbReference>
<dbReference type="InterPro" id="IPR000847">
    <property type="entry name" value="LysR_HTH_N"/>
</dbReference>
<dbReference type="Proteomes" id="UP001500121">
    <property type="component" value="Unassembled WGS sequence"/>
</dbReference>
<dbReference type="PROSITE" id="PS50931">
    <property type="entry name" value="HTH_LYSR"/>
    <property type="match status" value="1"/>
</dbReference>
<dbReference type="InterPro" id="IPR036390">
    <property type="entry name" value="WH_DNA-bd_sf"/>
</dbReference>
<evidence type="ECO:0000256" key="2">
    <source>
        <dbReference type="ARBA" id="ARBA00023015"/>
    </source>
</evidence>
<sequence length="305" mass="32947">MPRFTSDHLETLLAAVDTGSFDGAARALSITPSAVSQRVKAMEQLAGRVLLQRSAPIRPTAAGETVLRLARQVRLLDDEAARELDGDAATAVPVLALAVNADSLGTWFLDALVAVTQRTEVVFDLHREDQDRTAVLLRDGTVVAAVTAERKPVQGCLAVPLGVDRYLAVASPAFVAARLPGTRSDRETVDRLDRVPLVDFDRADDLQQGFLRRVLGHAPRSPRHFVPSSADFARAVELGLGWGLLPEAQALPALADGRLVELTPGRHADVTLWWQHWNLASPLLQTVTAAVRRTAGERLRPVPGT</sequence>
<comment type="similarity">
    <text evidence="1">Belongs to the LysR transcriptional regulatory family.</text>
</comment>
<dbReference type="PANTHER" id="PTHR30579">
    <property type="entry name" value="TRANSCRIPTIONAL REGULATOR"/>
    <property type="match status" value="1"/>
</dbReference>
<dbReference type="InterPro" id="IPR005119">
    <property type="entry name" value="LysR_subst-bd"/>
</dbReference>
<dbReference type="EMBL" id="BAABLP010000006">
    <property type="protein sequence ID" value="GAA4752569.1"/>
    <property type="molecule type" value="Genomic_DNA"/>
</dbReference>
<evidence type="ECO:0000256" key="4">
    <source>
        <dbReference type="ARBA" id="ARBA00023159"/>
    </source>
</evidence>